<dbReference type="OrthoDB" id="372100at2157"/>
<dbReference type="KEGG" id="taa:NMY3_03303"/>
<dbReference type="NCBIfam" id="NF006332">
    <property type="entry name" value="PRK08562.1"/>
    <property type="match status" value="1"/>
</dbReference>
<comment type="similarity">
    <text evidence="1 5">Belongs to the eukaryotic ribosomal protein eL32 family.</text>
</comment>
<protein>
    <recommendedName>
        <fullName evidence="4 5">Large ribosomal subunit protein eL32</fullName>
    </recommendedName>
</protein>
<evidence type="ECO:0000313" key="7">
    <source>
        <dbReference type="EMBL" id="ALI37487.1"/>
    </source>
</evidence>
<dbReference type="AlphaFoldDB" id="A0A654M2R3"/>
<name>A0A654M2R3_9ARCH</name>
<dbReference type="PROSITE" id="PS00580">
    <property type="entry name" value="RIBOSOMAL_L32E"/>
    <property type="match status" value="1"/>
</dbReference>
<proteinExistence type="inferred from homology"/>
<sequence length="162" mass="18274">MVINNDLLEQRKKISEHRPKFKRQESWRYKRLAVTWRKPKGVDNKMRKQVSGVPPLVKIGYRGPKISRGLHPSGYVDSLVHNVKDLMLLDKTKDAARIGRTVGNKKRLEIISKAESMGIKLINGKKSESDTSKASTPKKNSSKASTPKKNSSKASTPKKNQK</sequence>
<dbReference type="SMART" id="SM01393">
    <property type="entry name" value="Ribosomal_L32e"/>
    <property type="match status" value="1"/>
</dbReference>
<dbReference type="Proteomes" id="UP000058925">
    <property type="component" value="Chromosome"/>
</dbReference>
<dbReference type="PANTHER" id="PTHR23413:SF1">
    <property type="entry name" value="RIBOSOMAL PROTEIN L32"/>
    <property type="match status" value="1"/>
</dbReference>
<dbReference type="GO" id="GO:0003735">
    <property type="term" value="F:structural constituent of ribosome"/>
    <property type="evidence" value="ECO:0007669"/>
    <property type="project" value="InterPro"/>
</dbReference>
<dbReference type="HAMAP" id="MF_00810">
    <property type="entry name" value="Ribosomal_eL32"/>
    <property type="match status" value="1"/>
</dbReference>
<evidence type="ECO:0000313" key="8">
    <source>
        <dbReference type="Proteomes" id="UP000058925"/>
    </source>
</evidence>
<reference evidence="8" key="1">
    <citation type="submission" date="2015-10" db="EMBL/GenBank/DDBJ databases">
        <title>Niche specialization of a soil ammonia-oxidizing archaeon, Candidatus Nitrosocosmicus oleophilus.</title>
        <authorList>
            <person name="Jung M.-Y."/>
            <person name="Rhee S.-K."/>
        </authorList>
    </citation>
    <scope>NUCLEOTIDE SEQUENCE [LARGE SCALE GENOMIC DNA]</scope>
    <source>
        <strain evidence="8">MY3</strain>
    </source>
</reference>
<organism evidence="7 8">
    <name type="scientific">Candidatus Nitrosocosmicus oleophilus</name>
    <dbReference type="NCBI Taxonomy" id="1353260"/>
    <lineage>
        <taxon>Archaea</taxon>
        <taxon>Nitrososphaerota</taxon>
        <taxon>Nitrososphaeria</taxon>
        <taxon>Nitrososphaerales</taxon>
        <taxon>Nitrososphaeraceae</taxon>
        <taxon>Candidatus Nitrosocosmicus</taxon>
    </lineage>
</organism>
<evidence type="ECO:0000256" key="3">
    <source>
        <dbReference type="ARBA" id="ARBA00023274"/>
    </source>
</evidence>
<dbReference type="EMBL" id="CP012850">
    <property type="protein sequence ID" value="ALI37487.1"/>
    <property type="molecule type" value="Genomic_DNA"/>
</dbReference>
<keyword evidence="8" id="KW-1185">Reference proteome</keyword>
<evidence type="ECO:0000256" key="2">
    <source>
        <dbReference type="ARBA" id="ARBA00022980"/>
    </source>
</evidence>
<dbReference type="GeneID" id="60423155"/>
<accession>A0A654M2R3</accession>
<dbReference type="InterPro" id="IPR018263">
    <property type="entry name" value="Ribosomal_eL32_CS"/>
</dbReference>
<evidence type="ECO:0000256" key="6">
    <source>
        <dbReference type="SAM" id="MobiDB-lite"/>
    </source>
</evidence>
<dbReference type="PANTHER" id="PTHR23413">
    <property type="entry name" value="60S RIBOSOMAL PROTEIN L32 AND DNA-DIRECTED RNA POLYMERASE II, SUBUNIT N"/>
    <property type="match status" value="1"/>
</dbReference>
<dbReference type="InterPro" id="IPR036351">
    <property type="entry name" value="Ribosomal_eL32_sf"/>
</dbReference>
<dbReference type="SUPFAM" id="SSF52042">
    <property type="entry name" value="Ribosomal protein L32e"/>
    <property type="match status" value="1"/>
</dbReference>
<feature type="region of interest" description="Disordered" evidence="6">
    <location>
        <begin position="120"/>
        <end position="162"/>
    </location>
</feature>
<dbReference type="GO" id="GO:0006412">
    <property type="term" value="P:translation"/>
    <property type="evidence" value="ECO:0007669"/>
    <property type="project" value="UniProtKB-UniRule"/>
</dbReference>
<dbReference type="InterPro" id="IPR001515">
    <property type="entry name" value="Ribosomal_eL32"/>
</dbReference>
<evidence type="ECO:0000256" key="4">
    <source>
        <dbReference type="ARBA" id="ARBA00035229"/>
    </source>
</evidence>
<gene>
    <name evidence="5" type="primary">rpl32e</name>
    <name evidence="7" type="ORF">NMY3_03303</name>
</gene>
<feature type="compositionally biased region" description="Polar residues" evidence="6">
    <location>
        <begin position="132"/>
        <end position="162"/>
    </location>
</feature>
<keyword evidence="2 5" id="KW-0689">Ribosomal protein</keyword>
<evidence type="ECO:0000256" key="1">
    <source>
        <dbReference type="ARBA" id="ARBA00008431"/>
    </source>
</evidence>
<evidence type="ECO:0000256" key="5">
    <source>
        <dbReference type="HAMAP-Rule" id="MF_00810"/>
    </source>
</evidence>
<dbReference type="Pfam" id="PF01655">
    <property type="entry name" value="Ribosomal_L32e"/>
    <property type="match status" value="1"/>
</dbReference>
<dbReference type="InterPro" id="IPR023654">
    <property type="entry name" value="Ribosomal_eL32_arc"/>
</dbReference>
<dbReference type="CDD" id="cd00513">
    <property type="entry name" value="Ribosomal_L32_L32e"/>
    <property type="match status" value="1"/>
</dbReference>
<dbReference type="GO" id="GO:0022625">
    <property type="term" value="C:cytosolic large ribosomal subunit"/>
    <property type="evidence" value="ECO:0007669"/>
    <property type="project" value="TreeGrafter"/>
</dbReference>
<keyword evidence="3 5" id="KW-0687">Ribonucleoprotein</keyword>
<dbReference type="RefSeq" id="WP_196816550.1">
    <property type="nucleotide sequence ID" value="NZ_CP012850.1"/>
</dbReference>